<sequence length="61" mass="7044">MSFSIVCVLFEIVGSMGRIENLPLCPVGIRRRVKARGLDKLENSREPPMKKLHFVSPYQYH</sequence>
<dbReference type="Proteomes" id="UP001607303">
    <property type="component" value="Unassembled WGS sequence"/>
</dbReference>
<accession>A0ABD2B630</accession>
<proteinExistence type="predicted"/>
<evidence type="ECO:0000313" key="1">
    <source>
        <dbReference type="EMBL" id="KAL2728073.1"/>
    </source>
</evidence>
<gene>
    <name evidence="1" type="ORF">V1477_017349</name>
</gene>
<dbReference type="EMBL" id="JAYRBN010000100">
    <property type="protein sequence ID" value="KAL2728073.1"/>
    <property type="molecule type" value="Genomic_DNA"/>
</dbReference>
<keyword evidence="2" id="KW-1185">Reference proteome</keyword>
<protein>
    <submittedName>
        <fullName evidence="1">Uncharacterized protein</fullName>
    </submittedName>
</protein>
<organism evidence="1 2">
    <name type="scientific">Vespula maculifrons</name>
    <name type="common">Eastern yellow jacket</name>
    <name type="synonym">Wasp</name>
    <dbReference type="NCBI Taxonomy" id="7453"/>
    <lineage>
        <taxon>Eukaryota</taxon>
        <taxon>Metazoa</taxon>
        <taxon>Ecdysozoa</taxon>
        <taxon>Arthropoda</taxon>
        <taxon>Hexapoda</taxon>
        <taxon>Insecta</taxon>
        <taxon>Pterygota</taxon>
        <taxon>Neoptera</taxon>
        <taxon>Endopterygota</taxon>
        <taxon>Hymenoptera</taxon>
        <taxon>Apocrita</taxon>
        <taxon>Aculeata</taxon>
        <taxon>Vespoidea</taxon>
        <taxon>Vespidae</taxon>
        <taxon>Vespinae</taxon>
        <taxon>Vespula</taxon>
    </lineage>
</organism>
<name>A0ABD2B630_VESMC</name>
<reference evidence="1 2" key="1">
    <citation type="journal article" date="2024" name="Ann. Entomol. Soc. Am.">
        <title>Genomic analyses of the southern and eastern yellowjacket wasps (Hymenoptera: Vespidae) reveal evolutionary signatures of social life.</title>
        <authorList>
            <person name="Catto M.A."/>
            <person name="Caine P.B."/>
            <person name="Orr S.E."/>
            <person name="Hunt B.G."/>
            <person name="Goodisman M.A.D."/>
        </authorList>
    </citation>
    <scope>NUCLEOTIDE SEQUENCE [LARGE SCALE GENOMIC DNA]</scope>
    <source>
        <strain evidence="1">232</strain>
        <tissue evidence="1">Head and thorax</tissue>
    </source>
</reference>
<comment type="caution">
    <text evidence="1">The sequence shown here is derived from an EMBL/GenBank/DDBJ whole genome shotgun (WGS) entry which is preliminary data.</text>
</comment>
<evidence type="ECO:0000313" key="2">
    <source>
        <dbReference type="Proteomes" id="UP001607303"/>
    </source>
</evidence>
<dbReference type="AlphaFoldDB" id="A0ABD2B630"/>